<feature type="compositionally biased region" description="Low complexity" evidence="12">
    <location>
        <begin position="437"/>
        <end position="452"/>
    </location>
</feature>
<dbReference type="GO" id="GO:0051028">
    <property type="term" value="P:mRNA transport"/>
    <property type="evidence" value="ECO:0007669"/>
    <property type="project" value="UniProtKB-KW"/>
</dbReference>
<dbReference type="GO" id="GO:0017056">
    <property type="term" value="F:structural constituent of nuclear pore"/>
    <property type="evidence" value="ECO:0007669"/>
    <property type="project" value="InterPro"/>
</dbReference>
<comment type="similarity">
    <text evidence="4">Belongs to the non-repetitive/WGA-negative nucleoporin family.</text>
</comment>
<evidence type="ECO:0000256" key="9">
    <source>
        <dbReference type="ARBA" id="ARBA00023132"/>
    </source>
</evidence>
<dbReference type="GO" id="GO:0000972">
    <property type="term" value="P:transcription-dependent tethering of RNA polymerase II gene DNA at nuclear periphery"/>
    <property type="evidence" value="ECO:0007669"/>
    <property type="project" value="TreeGrafter"/>
</dbReference>
<comment type="caution">
    <text evidence="15">The sequence shown here is derived from an EMBL/GenBank/DDBJ whole genome shotgun (WGS) entry which is preliminary data.</text>
</comment>
<dbReference type="GO" id="GO:0036228">
    <property type="term" value="P:protein localization to nuclear inner membrane"/>
    <property type="evidence" value="ECO:0007669"/>
    <property type="project" value="TreeGrafter"/>
</dbReference>
<sequence length="1392" mass="152729">MAAVAGAQTPQRPLPGGFVQTPAPAAAAAPLPASMFAQQLASLRNQPQPQQDAAPGTNHADQAAAGAAPGMSPVTRAANAINAALYNEARYPELESYVANGMSGVYETASSSAWLPFQKLKLYDLPPAIIQQANETATGLQMGVFPALNHCWAVMDNCLYLWDYTLPNADLVGFEENPHTITAVKLVKPKPGVFVKEIENLIVVATSEHMMLLGVAKATTPTGAETIHLYNTKMAIATRGLNVTNIVSSKKDGRIFFLASEGEDIFEFHYQQDETWFRGKTYRVCHTRSNYDFVPAPVKAVSNFLGGQQKQKKLIRLVVDDSRGLLYTLSSTSEIKIWSVRPGEVRLALARPLQSLLQNTGHFTGNTKLLYDSGVSLVGLDTIPAAEAGKLTLMATTNTGCRLYLSATRGFGYQADAQNAPNSMQILHVRFPPKDPNAPQQAQQPTPMGAGQTNTTGAPYGSTAATGNVDTASQVLKPTEAALRFPPGYFLAAQPIFGSSNGPRHRLFCAAPDFARLKNPQDTAAPSQRFVEFGQWIDLPSWFAGANIANPEEYVGAGSQGSTTGFGNELALQFDKETTEIAIMTGVGVQTVRRRRLVDVFAAVLRYGAADAEGEEGGVKRFVSFYGRHETAATAIAVACGQGSDVPQDSGRVTSVTDPDVIEGARKAFIEQGGKPEYSANTTNSADPVDSVRPSPRFEGLALYVSRLVRGIWKSAIIKDDLKPGLPPALAPTVKLEKLRRIQRDLNSLKDFLERNKPFIEGLSGPVALGRVATRGEEIALQGEHRAMNSLLHLIASVVEGISFVLVLFDEKIEDIIALLTPESKVKSKELTFESLFVSAQGKELAKELVKAIVNRNIANGSNVDTVAEALRRRCGSFCSTEDVVIFKAQEQVKRATEAGGQSETGRVLLNESQRLFSKVAGNLSQEHLQWAVQQYITMAFYAGAIQLCLVVAQDRDRAKRGLAWLKEGMAEADPRKPAFEARKQCYELVFEIIRNLDQVTEGQPQEVDGRWSLAAKRRGEAYDVVNGSDDAVFQTFLYDWYVQQGRQDRLLEIDSPFVVEYLKQRSRESRAAADLLWRYYAHNNDYLSAAATQLDLAKGFFDLSLEERIGYLSRARTNASTRQIALMDSRQSKQQLLRQISDLIEVAAIQDDLLQRMRAEPRLTGPRRDQVLQDLGRTAGILPIDELFNAYSDQAGYHDLNLLLYHAADHRNPADIKASWQQLIQTEHDRALADNAPAHAYENIASKVREMGRRLALSASTFPIQTLLPLLTRYSLEPQEVHPPANWALQILLDLEIPHESLLPILESLYYGNEHPFTGNRRKIIVSQIVFLISDWVAVSERGGERVVLGSEENASLAMDCLTGLLRGRDLEGESRVRAEEVVVGLARGGR</sequence>
<dbReference type="GO" id="GO:0006405">
    <property type="term" value="P:RNA export from nucleus"/>
    <property type="evidence" value="ECO:0007669"/>
    <property type="project" value="TreeGrafter"/>
</dbReference>
<dbReference type="GO" id="GO:0044611">
    <property type="term" value="C:nuclear pore inner ring"/>
    <property type="evidence" value="ECO:0007669"/>
    <property type="project" value="TreeGrafter"/>
</dbReference>
<keyword evidence="11" id="KW-0539">Nucleus</keyword>
<accession>A0A4U0U9Z9</accession>
<dbReference type="InterPro" id="IPR042537">
    <property type="entry name" value="Nucleoporin_Nup155_C_2"/>
</dbReference>
<reference evidence="15 16" key="1">
    <citation type="submission" date="2017-03" db="EMBL/GenBank/DDBJ databases">
        <title>Genomes of endolithic fungi from Antarctica.</title>
        <authorList>
            <person name="Coleine C."/>
            <person name="Masonjones S."/>
            <person name="Stajich J.E."/>
        </authorList>
    </citation>
    <scope>NUCLEOTIDE SEQUENCE [LARGE SCALE GENOMIC DNA]</scope>
    <source>
        <strain evidence="15 16">CCFEE 6315</strain>
    </source>
</reference>
<dbReference type="PANTHER" id="PTHR10350:SF6">
    <property type="entry name" value="NUCLEAR PORE COMPLEX PROTEIN NUP155"/>
    <property type="match status" value="1"/>
</dbReference>
<gene>
    <name evidence="15" type="ORF">B0A50_02121</name>
</gene>
<dbReference type="InterPro" id="IPR007187">
    <property type="entry name" value="Nucleoporin_Nup133/Nup155_C"/>
</dbReference>
<feature type="compositionally biased region" description="Polar residues" evidence="12">
    <location>
        <begin position="453"/>
        <end position="466"/>
    </location>
</feature>
<dbReference type="EMBL" id="NAJL01000008">
    <property type="protein sequence ID" value="TKA31276.1"/>
    <property type="molecule type" value="Genomic_DNA"/>
</dbReference>
<dbReference type="OrthoDB" id="338970at2759"/>
<keyword evidence="9" id="KW-0906">Nuclear pore complex</keyword>
<evidence type="ECO:0000256" key="6">
    <source>
        <dbReference type="ARBA" id="ARBA00022816"/>
    </source>
</evidence>
<keyword evidence="6" id="KW-0509">mRNA transport</keyword>
<keyword evidence="10" id="KW-0472">Membrane</keyword>
<dbReference type="PANTHER" id="PTHR10350">
    <property type="entry name" value="NUCLEAR PORE COMPLEX PROTEIN NUP155"/>
    <property type="match status" value="1"/>
</dbReference>
<evidence type="ECO:0000256" key="1">
    <source>
        <dbReference type="ARBA" id="ARBA00004335"/>
    </source>
</evidence>
<feature type="domain" description="Nucleoporin Nup133/Nup155-like N-terminal" evidence="14">
    <location>
        <begin position="119"/>
        <end position="589"/>
    </location>
</feature>
<evidence type="ECO:0000313" key="15">
    <source>
        <dbReference type="EMBL" id="TKA31276.1"/>
    </source>
</evidence>
<dbReference type="InterPro" id="IPR014908">
    <property type="entry name" value="Nucleoporin_Nup133/Nup155_N"/>
</dbReference>
<evidence type="ECO:0000256" key="11">
    <source>
        <dbReference type="ARBA" id="ARBA00023242"/>
    </source>
</evidence>
<dbReference type="Proteomes" id="UP000308549">
    <property type="component" value="Unassembled WGS sequence"/>
</dbReference>
<proteinExistence type="inferred from homology"/>
<dbReference type="InterPro" id="IPR004870">
    <property type="entry name" value="Nucleoporin_Nup155"/>
</dbReference>
<feature type="domain" description="Nucleoporin Nup133/Nup155-like C-terminal" evidence="13">
    <location>
        <begin position="695"/>
        <end position="1345"/>
    </location>
</feature>
<name>A0A4U0U9Z9_9PEZI</name>
<organism evidence="15 16">
    <name type="scientific">Salinomyces thailandicus</name>
    <dbReference type="NCBI Taxonomy" id="706561"/>
    <lineage>
        <taxon>Eukaryota</taxon>
        <taxon>Fungi</taxon>
        <taxon>Dikarya</taxon>
        <taxon>Ascomycota</taxon>
        <taxon>Pezizomycotina</taxon>
        <taxon>Dothideomycetes</taxon>
        <taxon>Dothideomycetidae</taxon>
        <taxon>Mycosphaerellales</taxon>
        <taxon>Teratosphaeriaceae</taxon>
        <taxon>Salinomyces</taxon>
    </lineage>
</organism>
<evidence type="ECO:0000256" key="2">
    <source>
        <dbReference type="ARBA" id="ARBA00004567"/>
    </source>
</evidence>
<dbReference type="InterPro" id="IPR042538">
    <property type="entry name" value="Nucleoporin_Nup155_C_3"/>
</dbReference>
<evidence type="ECO:0000256" key="4">
    <source>
        <dbReference type="ARBA" id="ARBA00007373"/>
    </source>
</evidence>
<evidence type="ECO:0000256" key="8">
    <source>
        <dbReference type="ARBA" id="ARBA00023010"/>
    </source>
</evidence>
<keyword evidence="7" id="KW-0653">Protein transport</keyword>
<dbReference type="Gene3D" id="1.25.40.450">
    <property type="entry name" value="Nucleoporin, helical domain, N-terminal subdomain"/>
    <property type="match status" value="1"/>
</dbReference>
<keyword evidence="16" id="KW-1185">Reference proteome</keyword>
<dbReference type="FunFam" id="1.25.40.440:FF:000001">
    <property type="entry name" value="Nuclear pore complex subunit"/>
    <property type="match status" value="1"/>
</dbReference>
<feature type="region of interest" description="Disordered" evidence="12">
    <location>
        <begin position="43"/>
        <end position="69"/>
    </location>
</feature>
<dbReference type="GO" id="GO:0051292">
    <property type="term" value="P:nuclear pore complex assembly"/>
    <property type="evidence" value="ECO:0007669"/>
    <property type="project" value="UniProtKB-ARBA"/>
</dbReference>
<dbReference type="Gene3D" id="1.25.40.440">
    <property type="entry name" value="Nucleoporin, helical domain, central subdomain"/>
    <property type="match status" value="1"/>
</dbReference>
<keyword evidence="5" id="KW-0813">Transport</keyword>
<dbReference type="GO" id="GO:0006606">
    <property type="term" value="P:protein import into nucleus"/>
    <property type="evidence" value="ECO:0007669"/>
    <property type="project" value="TreeGrafter"/>
</dbReference>
<dbReference type="Gene3D" id="1.20.120.1880">
    <property type="entry name" value="Nucleoporin, helical C-terminal domain"/>
    <property type="match status" value="1"/>
</dbReference>
<dbReference type="GO" id="GO:0031965">
    <property type="term" value="C:nuclear membrane"/>
    <property type="evidence" value="ECO:0007669"/>
    <property type="project" value="UniProtKB-SubCell"/>
</dbReference>
<evidence type="ECO:0008006" key="17">
    <source>
        <dbReference type="Google" id="ProtNLM"/>
    </source>
</evidence>
<protein>
    <recommendedName>
        <fullName evidence="17">Non-repetitive nucleoporin</fullName>
    </recommendedName>
</protein>
<comment type="subcellular location">
    <subcellularLocation>
        <location evidence="1">Nucleus membrane</location>
        <topology evidence="1">Peripheral membrane protein</topology>
        <orientation evidence="1">Cytoplasmic side</orientation>
    </subcellularLocation>
    <subcellularLocation>
        <location evidence="3">Nucleus membrane</location>
        <topology evidence="3">Peripheral membrane protein</topology>
        <orientation evidence="3">Nucleoplasmic side</orientation>
    </subcellularLocation>
    <subcellularLocation>
        <location evidence="2">Nucleus</location>
        <location evidence="2">Nuclear pore complex</location>
    </subcellularLocation>
</comment>
<evidence type="ECO:0000256" key="7">
    <source>
        <dbReference type="ARBA" id="ARBA00022927"/>
    </source>
</evidence>
<evidence type="ECO:0000256" key="12">
    <source>
        <dbReference type="SAM" id="MobiDB-lite"/>
    </source>
</evidence>
<dbReference type="InterPro" id="IPR042533">
    <property type="entry name" value="Nucleoporin_Nup155_C_1"/>
</dbReference>
<feature type="region of interest" description="Disordered" evidence="12">
    <location>
        <begin position="1"/>
        <end position="21"/>
    </location>
</feature>
<dbReference type="FunFam" id="1.25.40.450:FF:000002">
    <property type="entry name" value="Putative non-repetitive nucleoporin"/>
    <property type="match status" value="1"/>
</dbReference>
<feature type="region of interest" description="Disordered" evidence="12">
    <location>
        <begin position="430"/>
        <end position="466"/>
    </location>
</feature>
<evidence type="ECO:0000259" key="14">
    <source>
        <dbReference type="Pfam" id="PF08801"/>
    </source>
</evidence>
<evidence type="ECO:0000256" key="5">
    <source>
        <dbReference type="ARBA" id="ARBA00022448"/>
    </source>
</evidence>
<dbReference type="Pfam" id="PF03177">
    <property type="entry name" value="Nucleoporin_C"/>
    <property type="match status" value="1"/>
</dbReference>
<keyword evidence="8" id="KW-0811">Translocation</keyword>
<dbReference type="Pfam" id="PF08801">
    <property type="entry name" value="Nucleoporin_N"/>
    <property type="match status" value="1"/>
</dbReference>
<evidence type="ECO:0000256" key="10">
    <source>
        <dbReference type="ARBA" id="ARBA00023136"/>
    </source>
</evidence>
<dbReference type="Gene3D" id="1.20.58.1780">
    <property type="match status" value="1"/>
</dbReference>
<evidence type="ECO:0000259" key="13">
    <source>
        <dbReference type="Pfam" id="PF03177"/>
    </source>
</evidence>
<evidence type="ECO:0000313" key="16">
    <source>
        <dbReference type="Proteomes" id="UP000308549"/>
    </source>
</evidence>
<evidence type="ECO:0000256" key="3">
    <source>
        <dbReference type="ARBA" id="ARBA00004620"/>
    </source>
</evidence>